<accession>A0ABQ2DE02</accession>
<evidence type="ECO:0000313" key="1">
    <source>
        <dbReference type="EMBL" id="GGJ54156.1"/>
    </source>
</evidence>
<proteinExistence type="predicted"/>
<keyword evidence="2" id="KW-1185">Reference proteome</keyword>
<protein>
    <submittedName>
        <fullName evidence="1">Uncharacterized protein</fullName>
    </submittedName>
</protein>
<dbReference type="RefSeq" id="WP_188684317.1">
    <property type="nucleotide sequence ID" value="NZ_BMKX01000002.1"/>
</dbReference>
<reference evidence="2" key="1">
    <citation type="journal article" date="2019" name="Int. J. Syst. Evol. Microbiol.">
        <title>The Global Catalogue of Microorganisms (GCM) 10K type strain sequencing project: providing services to taxonomists for standard genome sequencing and annotation.</title>
        <authorList>
            <consortium name="The Broad Institute Genomics Platform"/>
            <consortium name="The Broad Institute Genome Sequencing Center for Infectious Disease"/>
            <person name="Wu L."/>
            <person name="Ma J."/>
        </authorList>
    </citation>
    <scope>NUCLEOTIDE SEQUENCE [LARGE SCALE GENOMIC DNA]</scope>
    <source>
        <strain evidence="2">CGMCC 1.3685</strain>
    </source>
</reference>
<comment type="caution">
    <text evidence="1">The sequence shown here is derived from an EMBL/GenBank/DDBJ whole genome shotgun (WGS) entry which is preliminary data.</text>
</comment>
<sequence>MTLNYPYDCTLEEHEVSAMYDRIMNLVKTRHPDARYACFHVNFDEDNESNPHFYLANLYDAQIEDIDTGDYAGPPYKLGIMGLAANGTTRAVYALGIPDEIIRQWDGHSVVFDLEEHRTLDDGEPESLGFLG</sequence>
<dbReference type="EMBL" id="BMKX01000002">
    <property type="protein sequence ID" value="GGJ54156.1"/>
    <property type="molecule type" value="Genomic_DNA"/>
</dbReference>
<organism evidence="1 2">
    <name type="scientific">Glutamicibacter ardleyensis</name>
    <dbReference type="NCBI Taxonomy" id="225894"/>
    <lineage>
        <taxon>Bacteria</taxon>
        <taxon>Bacillati</taxon>
        <taxon>Actinomycetota</taxon>
        <taxon>Actinomycetes</taxon>
        <taxon>Micrococcales</taxon>
        <taxon>Micrococcaceae</taxon>
        <taxon>Glutamicibacter</taxon>
    </lineage>
</organism>
<name>A0ABQ2DE02_9MICC</name>
<evidence type="ECO:0000313" key="2">
    <source>
        <dbReference type="Proteomes" id="UP000606115"/>
    </source>
</evidence>
<dbReference type="Proteomes" id="UP000606115">
    <property type="component" value="Unassembled WGS sequence"/>
</dbReference>
<gene>
    <name evidence="1" type="ORF">GCM10007173_10910</name>
</gene>
<dbReference type="GeneID" id="303303476"/>